<dbReference type="Gene3D" id="1.10.287.950">
    <property type="entry name" value="Methyl-accepting chemotaxis protein"/>
    <property type="match status" value="1"/>
</dbReference>
<sequence>MATGLLAASVAALVPLVSGTFSVSHGIATLAVACIAAVGMLVCRTRGQAADARLLHDAALKGLGPAAEGTPAAMAEAAAVIAALRDEALRNAAAGQAMLEALDGEAGQSGQARQSGQAGPDAANHPDDAVPYLLLDAKGMVTCASPALLALLDTGTTAPVALPGTLDAMGLRPAPTDKAGTELLRNLRECRAAKGELVIPLACGTTGNGAGSGASCLIHLAVSARPITDTAGRAHGSFVLLRNMTRLRAAQCTLASTSSRIERFAADSMSAAGEVTRAAEDLATLIQEANAGAGSQQERTAETATAMEQMNATVMEVARNAAHAADQAAETRRRSMDGARQVNELVAHIDGVEQVIGQLAERVGALDTQAGNIGQVMNVISDIADQTNLLALNAAIEAARAGDAGRGFAVVADEVRKLAEKTMNATREVSEVITGIQQSSRAAAREMDGARAAVNEAARRAQDSGTALSEILALTDNTSIQVQSIATAAEQQSATSAEINRAVEAITGIAGRTMDMMNHAAQDIFSLAGRSSDLSRTVARITATDEADDATEAAMAGKAVPCWEFKKCGREKGGAKEREMGICPAWPDHGFSCAGVTGTFCGGSIQETFAKKIGNCAKCDFFKSASYRRDAHDSQMSGGTSGGALGGTLGRGVRLELRR</sequence>
<keyword evidence="1 2" id="KW-0807">Transducer</keyword>
<dbReference type="PANTHER" id="PTHR32089:SF112">
    <property type="entry name" value="LYSOZYME-LIKE PROTEIN-RELATED"/>
    <property type="match status" value="1"/>
</dbReference>
<evidence type="ECO:0000256" key="1">
    <source>
        <dbReference type="ARBA" id="ARBA00023224"/>
    </source>
</evidence>
<dbReference type="SUPFAM" id="SSF58104">
    <property type="entry name" value="Methyl-accepting chemotaxis protein (MCP) signaling domain"/>
    <property type="match status" value="1"/>
</dbReference>
<dbReference type="CDD" id="cd11386">
    <property type="entry name" value="MCP_signal"/>
    <property type="match status" value="1"/>
</dbReference>
<dbReference type="NCBIfam" id="NF045718">
    <property type="entry name" value="two_CW_domain"/>
    <property type="match status" value="1"/>
</dbReference>
<organism evidence="5">
    <name type="scientific">Nitratidesulfovibrio vulgaris (strain DSM 19637 / Miyazaki F)</name>
    <name type="common">Desulfovibrio vulgaris</name>
    <dbReference type="NCBI Taxonomy" id="883"/>
    <lineage>
        <taxon>Bacteria</taxon>
        <taxon>Pseudomonadati</taxon>
        <taxon>Thermodesulfobacteriota</taxon>
        <taxon>Desulfovibrionia</taxon>
        <taxon>Desulfovibrionales</taxon>
        <taxon>Desulfovibrionaceae</taxon>
        <taxon>Nitratidesulfovibrio</taxon>
    </lineage>
</organism>
<gene>
    <name evidence="5" type="ordered locus">DvMF_3060</name>
</gene>
<dbReference type="HOGENOM" id="CLU_416049_0_0_7"/>
<dbReference type="eggNOG" id="COG0840">
    <property type="taxonomic scope" value="Bacteria"/>
</dbReference>
<proteinExistence type="predicted"/>
<feature type="region of interest" description="Disordered" evidence="3">
    <location>
        <begin position="104"/>
        <end position="123"/>
    </location>
</feature>
<feature type="compositionally biased region" description="Low complexity" evidence="3">
    <location>
        <begin position="106"/>
        <end position="119"/>
    </location>
</feature>
<dbReference type="KEGG" id="dvm:DvMF_3060"/>
<dbReference type="SMART" id="SM00283">
    <property type="entry name" value="MA"/>
    <property type="match status" value="1"/>
</dbReference>
<name>B8DJC0_NITV9</name>
<evidence type="ECO:0000256" key="3">
    <source>
        <dbReference type="SAM" id="MobiDB-lite"/>
    </source>
</evidence>
<evidence type="ECO:0000259" key="4">
    <source>
        <dbReference type="PROSITE" id="PS50111"/>
    </source>
</evidence>
<dbReference type="EMBL" id="CP001197">
    <property type="protein sequence ID" value="ACL09997.1"/>
    <property type="molecule type" value="Genomic_DNA"/>
</dbReference>
<feature type="domain" description="Methyl-accepting transducer" evidence="4">
    <location>
        <begin position="271"/>
        <end position="507"/>
    </location>
</feature>
<dbReference type="PROSITE" id="PS50111">
    <property type="entry name" value="CHEMOTAXIS_TRANSDUC_2"/>
    <property type="match status" value="1"/>
</dbReference>
<protein>
    <submittedName>
        <fullName evidence="5">Methyl-accepting chemotaxis sensory transducer</fullName>
    </submittedName>
</protein>
<dbReference type="InterPro" id="IPR054687">
    <property type="entry name" value="Two-CW_dom"/>
</dbReference>
<dbReference type="AlphaFoldDB" id="B8DJC0"/>
<evidence type="ECO:0000256" key="2">
    <source>
        <dbReference type="PROSITE-ProRule" id="PRU00284"/>
    </source>
</evidence>
<dbReference type="PANTHER" id="PTHR32089">
    <property type="entry name" value="METHYL-ACCEPTING CHEMOTAXIS PROTEIN MCPB"/>
    <property type="match status" value="1"/>
</dbReference>
<evidence type="ECO:0000313" key="5">
    <source>
        <dbReference type="EMBL" id="ACL09997.1"/>
    </source>
</evidence>
<dbReference type="InterPro" id="IPR004089">
    <property type="entry name" value="MCPsignal_dom"/>
</dbReference>
<accession>B8DJC0</accession>
<reference evidence="5" key="1">
    <citation type="submission" date="2008-10" db="EMBL/GenBank/DDBJ databases">
        <title>Complete sequence of Desulfovibrio vulgaris str. 'Miyazaki F'.</title>
        <authorList>
            <person name="Lucas S."/>
            <person name="Copeland A."/>
            <person name="Lapidus A."/>
            <person name="Glavina del Rio T."/>
            <person name="Dalin E."/>
            <person name="Tice H."/>
            <person name="Bruce D."/>
            <person name="Goodwin L."/>
            <person name="Pitluck S."/>
            <person name="Sims D."/>
            <person name="Brettin T."/>
            <person name="Detter J.C."/>
            <person name="Han C."/>
            <person name="Larimer F."/>
            <person name="Land M."/>
            <person name="Hauser L."/>
            <person name="Kyrpides N."/>
            <person name="Mikhailova N."/>
            <person name="Hazen T.C."/>
            <person name="Richardson P."/>
        </authorList>
    </citation>
    <scope>NUCLEOTIDE SEQUENCE</scope>
    <source>
        <strain evidence="5">Miyazaki F</strain>
    </source>
</reference>
<dbReference type="STRING" id="883.DvMF_3060"/>
<dbReference type="Pfam" id="PF00015">
    <property type="entry name" value="MCPsignal"/>
    <property type="match status" value="1"/>
</dbReference>
<dbReference type="GO" id="GO:0007165">
    <property type="term" value="P:signal transduction"/>
    <property type="evidence" value="ECO:0007669"/>
    <property type="project" value="UniProtKB-KW"/>
</dbReference>
<dbReference type="GO" id="GO:0016020">
    <property type="term" value="C:membrane"/>
    <property type="evidence" value="ECO:0007669"/>
    <property type="project" value="InterPro"/>
</dbReference>